<evidence type="ECO:0000256" key="7">
    <source>
        <dbReference type="SAM" id="Phobius"/>
    </source>
</evidence>
<name>A0AAD1UBQ9_EUPCR</name>
<comment type="subcellular location">
    <subcellularLocation>
        <location evidence="1">Membrane</location>
        <topology evidence="1">Multi-pass membrane protein</topology>
    </subcellularLocation>
</comment>
<dbReference type="InterPro" id="IPR036259">
    <property type="entry name" value="MFS_trans_sf"/>
</dbReference>
<gene>
    <name evidence="9" type="ORF">ECRASSUSDP1_LOCUS7148</name>
</gene>
<sequence>METKDLIGLFGASVIQNVGFMLVVPFLPLELDGYGVRDTTLGFIFSIYSVASMLGSLIIGRVMILFGRKTILLVGVTTTGLAMVMFGAIKWFEDPSLVVAICLMSRAIQGIGSSMTLTTSFAIISISYGEKKQKYLGYLEAAQGFGCILGPSVGGVMYSFLGFSKIFNLIGGSLILLVPILYLQIPKSIDGNAQLQKQHHDKSQCQESLVEIQSREEEISEIINNKPTYLKLLRMKKFIFVTCCGFLYSFGFSYYYPVLPIRLKDFNLAPTTISFFFTVAASAYLFSSTILMSVIIAAGIDDKKIMVGSLLLYGLSEFMMGPSYFLPDSEFIIILGLLLGGLNTIFVMVSTLTSMVHEAEIAFPTQKDYVNDLCSGIFNFTINLGLTLGPLYGTTFTSLITYQSTCTSTGILLISYCLLYYLFFTPSSKPILTQELQLKEAPCPRSFASDP</sequence>
<dbReference type="AlphaFoldDB" id="A0AAD1UBQ9"/>
<feature type="transmembrane region" description="Helical" evidence="7">
    <location>
        <begin position="373"/>
        <end position="393"/>
    </location>
</feature>
<evidence type="ECO:0000256" key="2">
    <source>
        <dbReference type="ARBA" id="ARBA00006829"/>
    </source>
</evidence>
<feature type="transmembrane region" description="Helical" evidence="7">
    <location>
        <begin position="305"/>
        <end position="325"/>
    </location>
</feature>
<keyword evidence="3" id="KW-0813">Transport</keyword>
<evidence type="ECO:0000256" key="5">
    <source>
        <dbReference type="ARBA" id="ARBA00022989"/>
    </source>
</evidence>
<evidence type="ECO:0000256" key="6">
    <source>
        <dbReference type="ARBA" id="ARBA00023136"/>
    </source>
</evidence>
<dbReference type="InterPro" id="IPR020846">
    <property type="entry name" value="MFS_dom"/>
</dbReference>
<feature type="transmembrane region" description="Helical" evidence="7">
    <location>
        <begin position="276"/>
        <end position="298"/>
    </location>
</feature>
<feature type="transmembrane region" description="Helical" evidence="7">
    <location>
        <begin position="399"/>
        <end position="423"/>
    </location>
</feature>
<dbReference type="GO" id="GO:0022857">
    <property type="term" value="F:transmembrane transporter activity"/>
    <property type="evidence" value="ECO:0007669"/>
    <property type="project" value="InterPro"/>
</dbReference>
<dbReference type="SUPFAM" id="SSF103473">
    <property type="entry name" value="MFS general substrate transporter"/>
    <property type="match status" value="1"/>
</dbReference>
<evidence type="ECO:0000313" key="9">
    <source>
        <dbReference type="EMBL" id="CAI2365873.1"/>
    </source>
</evidence>
<dbReference type="Proteomes" id="UP001295684">
    <property type="component" value="Unassembled WGS sequence"/>
</dbReference>
<keyword evidence="10" id="KW-1185">Reference proteome</keyword>
<dbReference type="PRINTS" id="PR01035">
    <property type="entry name" value="TCRTETA"/>
</dbReference>
<dbReference type="Pfam" id="PF07690">
    <property type="entry name" value="MFS_1"/>
    <property type="match status" value="1"/>
</dbReference>
<proteinExistence type="inferred from homology"/>
<dbReference type="InterPro" id="IPR050930">
    <property type="entry name" value="MFS_Vesicular_Transporter"/>
</dbReference>
<dbReference type="InterPro" id="IPR001958">
    <property type="entry name" value="Tet-R_TetA/multi-R_MdtG-like"/>
</dbReference>
<protein>
    <recommendedName>
        <fullName evidence="8">Major facilitator superfamily (MFS) profile domain-containing protein</fullName>
    </recommendedName>
</protein>
<keyword evidence="4 7" id="KW-0812">Transmembrane</keyword>
<feature type="domain" description="Major facilitator superfamily (MFS) profile" evidence="8">
    <location>
        <begin position="5"/>
        <end position="429"/>
    </location>
</feature>
<feature type="transmembrane region" description="Helical" evidence="7">
    <location>
        <begin position="136"/>
        <end position="160"/>
    </location>
</feature>
<accession>A0AAD1UBQ9</accession>
<reference evidence="9" key="1">
    <citation type="submission" date="2023-07" db="EMBL/GenBank/DDBJ databases">
        <authorList>
            <consortium name="AG Swart"/>
            <person name="Singh M."/>
            <person name="Singh A."/>
            <person name="Seah K."/>
            <person name="Emmerich C."/>
        </authorList>
    </citation>
    <scope>NUCLEOTIDE SEQUENCE</scope>
    <source>
        <strain evidence="9">DP1</strain>
    </source>
</reference>
<feature type="transmembrane region" description="Helical" evidence="7">
    <location>
        <begin position="71"/>
        <end position="92"/>
    </location>
</feature>
<dbReference type="PANTHER" id="PTHR23506">
    <property type="entry name" value="GH10249P"/>
    <property type="match status" value="1"/>
</dbReference>
<feature type="transmembrane region" description="Helical" evidence="7">
    <location>
        <begin position="166"/>
        <end position="185"/>
    </location>
</feature>
<organism evidence="9 10">
    <name type="scientific">Euplotes crassus</name>
    <dbReference type="NCBI Taxonomy" id="5936"/>
    <lineage>
        <taxon>Eukaryota</taxon>
        <taxon>Sar</taxon>
        <taxon>Alveolata</taxon>
        <taxon>Ciliophora</taxon>
        <taxon>Intramacronucleata</taxon>
        <taxon>Spirotrichea</taxon>
        <taxon>Hypotrichia</taxon>
        <taxon>Euplotida</taxon>
        <taxon>Euplotidae</taxon>
        <taxon>Moneuplotes</taxon>
    </lineage>
</organism>
<feature type="transmembrane region" description="Helical" evidence="7">
    <location>
        <begin position="98"/>
        <end position="124"/>
    </location>
</feature>
<feature type="transmembrane region" description="Helical" evidence="7">
    <location>
        <begin position="331"/>
        <end position="352"/>
    </location>
</feature>
<feature type="transmembrane region" description="Helical" evidence="7">
    <location>
        <begin position="7"/>
        <end position="27"/>
    </location>
</feature>
<dbReference type="GO" id="GO:0016020">
    <property type="term" value="C:membrane"/>
    <property type="evidence" value="ECO:0007669"/>
    <property type="project" value="UniProtKB-SubCell"/>
</dbReference>
<dbReference type="PROSITE" id="PS50850">
    <property type="entry name" value="MFS"/>
    <property type="match status" value="1"/>
</dbReference>
<dbReference type="EMBL" id="CAMPGE010006955">
    <property type="protein sequence ID" value="CAI2365873.1"/>
    <property type="molecule type" value="Genomic_DNA"/>
</dbReference>
<evidence type="ECO:0000313" key="10">
    <source>
        <dbReference type="Proteomes" id="UP001295684"/>
    </source>
</evidence>
<comment type="similarity">
    <text evidence="2">Belongs to the major facilitator superfamily. Vesicular transporter family.</text>
</comment>
<feature type="transmembrane region" description="Helical" evidence="7">
    <location>
        <begin position="39"/>
        <end position="59"/>
    </location>
</feature>
<feature type="transmembrane region" description="Helical" evidence="7">
    <location>
        <begin position="238"/>
        <end position="256"/>
    </location>
</feature>
<evidence type="ECO:0000256" key="3">
    <source>
        <dbReference type="ARBA" id="ARBA00022448"/>
    </source>
</evidence>
<dbReference type="Gene3D" id="1.20.1250.20">
    <property type="entry name" value="MFS general substrate transporter like domains"/>
    <property type="match status" value="2"/>
</dbReference>
<keyword evidence="6 7" id="KW-0472">Membrane</keyword>
<comment type="caution">
    <text evidence="9">The sequence shown here is derived from an EMBL/GenBank/DDBJ whole genome shotgun (WGS) entry which is preliminary data.</text>
</comment>
<dbReference type="InterPro" id="IPR011701">
    <property type="entry name" value="MFS"/>
</dbReference>
<evidence type="ECO:0000256" key="1">
    <source>
        <dbReference type="ARBA" id="ARBA00004141"/>
    </source>
</evidence>
<evidence type="ECO:0000259" key="8">
    <source>
        <dbReference type="PROSITE" id="PS50850"/>
    </source>
</evidence>
<keyword evidence="5 7" id="KW-1133">Transmembrane helix</keyword>
<evidence type="ECO:0000256" key="4">
    <source>
        <dbReference type="ARBA" id="ARBA00022692"/>
    </source>
</evidence>
<dbReference type="PANTHER" id="PTHR23506:SF26">
    <property type="entry name" value="MFS-TYPE TRANSPORTER SLC18B1"/>
    <property type="match status" value="1"/>
</dbReference>